<dbReference type="RefSeq" id="WP_086597295.1">
    <property type="nucleotide sequence ID" value="NZ_MTSE01000042.1"/>
</dbReference>
<sequence>MSVVVKDDLSLGYSSESGVMMRTNIGAATSGSGAGAGDEVGELPAASDKKETNGGEIVYWGDDNQFPQSVLADVEKNTILPSVLERKTSMMYGAGLVYGVVRGVAKDGTKLFEAQQVPEIDDFAIRSCLNRYGFEALHDVNYYAMGFPELILSKSRNKIVAIAELEAAWCRFWKPKKGVIPAVEYNANWDNGGRVGDENSTTIPVVDPYYDAVGNIRRGKDFKYVYPLGVPAPDKALYQLASWNSVRRSGWLDVAAAIPEFKKSLFKNQLSVKYLIEVHSAYWEWKYGDWDGLSRDEKKTLLEAEIKAFNDVMSGTNGAGKTVMTTTILDKKTGMEVAAFKITAIDDKLKDGLYIEDSAEASSHVYTAVGVAPSLMGVSPGKGMGDGAGGGSEPRVLFNNFVSTAQFHMDLVLEPLNLISRYNGWQVDGLPIVWRFLNPYVMAMPESKPKQQESK</sequence>
<protein>
    <submittedName>
        <fullName evidence="1">Uncharacterized protein</fullName>
    </submittedName>
</protein>
<dbReference type="EMBL" id="MTSE01000042">
    <property type="protein sequence ID" value="OUJ68820.1"/>
    <property type="molecule type" value="Genomic_DNA"/>
</dbReference>
<evidence type="ECO:0000313" key="1">
    <source>
        <dbReference type="EMBL" id="OUJ68820.1"/>
    </source>
</evidence>
<dbReference type="AlphaFoldDB" id="A0A243W5K8"/>
<name>A0A243W5K8_9BACT</name>
<comment type="caution">
    <text evidence="1">The sequence shown here is derived from an EMBL/GenBank/DDBJ whole genome shotgun (WGS) entry which is preliminary data.</text>
</comment>
<proteinExistence type="predicted"/>
<gene>
    <name evidence="1" type="ORF">BXP70_27370</name>
</gene>
<organism evidence="1 2">
    <name type="scientific">Hymenobacter crusticola</name>
    <dbReference type="NCBI Taxonomy" id="1770526"/>
    <lineage>
        <taxon>Bacteria</taxon>
        <taxon>Pseudomonadati</taxon>
        <taxon>Bacteroidota</taxon>
        <taxon>Cytophagia</taxon>
        <taxon>Cytophagales</taxon>
        <taxon>Hymenobacteraceae</taxon>
        <taxon>Hymenobacter</taxon>
    </lineage>
</organism>
<keyword evidence="2" id="KW-1185">Reference proteome</keyword>
<accession>A0A243W5K8</accession>
<dbReference type="Proteomes" id="UP000194873">
    <property type="component" value="Unassembled WGS sequence"/>
</dbReference>
<dbReference type="OrthoDB" id="671786at2"/>
<reference evidence="1 2" key="1">
    <citation type="submission" date="2017-01" db="EMBL/GenBank/DDBJ databases">
        <title>A new Hymenobacter.</title>
        <authorList>
            <person name="Liang Y."/>
            <person name="Feng F."/>
        </authorList>
    </citation>
    <scope>NUCLEOTIDE SEQUENCE [LARGE SCALE GENOMIC DNA]</scope>
    <source>
        <strain evidence="1">MIMBbqt21</strain>
    </source>
</reference>
<evidence type="ECO:0000313" key="2">
    <source>
        <dbReference type="Proteomes" id="UP000194873"/>
    </source>
</evidence>